<proteinExistence type="inferred from homology"/>
<comment type="similarity">
    <text evidence="1">Belongs to the peptidase C14A family.</text>
</comment>
<dbReference type="Proteomes" id="UP000015103">
    <property type="component" value="Unassembled WGS sequence"/>
</dbReference>
<dbReference type="STRING" id="13249.T1I393"/>
<reference evidence="3" key="1">
    <citation type="submission" date="2015-05" db="UniProtKB">
        <authorList>
            <consortium name="EnsemblMetazoa"/>
        </authorList>
    </citation>
    <scope>IDENTIFICATION</scope>
</reference>
<dbReference type="InterPro" id="IPR011600">
    <property type="entry name" value="Pept_C14_caspase"/>
</dbReference>
<name>T1I393_RHOPR</name>
<dbReference type="Gene3D" id="3.40.50.1460">
    <property type="match status" value="1"/>
</dbReference>
<dbReference type="SUPFAM" id="SSF52129">
    <property type="entry name" value="Caspase-like"/>
    <property type="match status" value="1"/>
</dbReference>
<feature type="domain" description="Caspase family p20" evidence="2">
    <location>
        <begin position="94"/>
        <end position="233"/>
    </location>
</feature>
<dbReference type="PANTHER" id="PTHR47901">
    <property type="entry name" value="CASPASE RECRUITMENT DOMAIN-CONTAINING PROTEIN 18"/>
    <property type="match status" value="1"/>
</dbReference>
<dbReference type="VEuPathDB" id="VectorBase:RPRC010762"/>
<dbReference type="EMBL" id="ACPB03020932">
    <property type="status" value="NOT_ANNOTATED_CDS"/>
    <property type="molecule type" value="Genomic_DNA"/>
</dbReference>
<accession>T1I393</accession>
<evidence type="ECO:0000256" key="1">
    <source>
        <dbReference type="ARBA" id="ARBA00010134"/>
    </source>
</evidence>
<dbReference type="InterPro" id="IPR011029">
    <property type="entry name" value="DEATH-like_dom_sf"/>
</dbReference>
<dbReference type="InParanoid" id="T1I393"/>
<dbReference type="PROSITE" id="PS50208">
    <property type="entry name" value="CASPASE_P20"/>
    <property type="match status" value="1"/>
</dbReference>
<dbReference type="CDD" id="cd01671">
    <property type="entry name" value="CARD"/>
    <property type="match status" value="1"/>
</dbReference>
<dbReference type="GO" id="GO:0072557">
    <property type="term" value="C:IPAF inflammasome complex"/>
    <property type="evidence" value="ECO:0007669"/>
    <property type="project" value="TreeGrafter"/>
</dbReference>
<dbReference type="InterPro" id="IPR001309">
    <property type="entry name" value="Pept_C14_p20"/>
</dbReference>
<dbReference type="EnsemblMetazoa" id="RPRC010762-RA">
    <property type="protein sequence ID" value="RPRC010762-PA"/>
    <property type="gene ID" value="RPRC010762"/>
</dbReference>
<dbReference type="OMA" id="VSSEWIV"/>
<dbReference type="GO" id="GO:0072559">
    <property type="term" value="C:NLRP3 inflammasome complex"/>
    <property type="evidence" value="ECO:0007669"/>
    <property type="project" value="TreeGrafter"/>
</dbReference>
<sequence length="289" mass="33025">MLDKLKCLYEMIPKRGPEAFKRLTDALHESGNRDLALRLKSNSCNSSNNNGEDVDAVVYRDPQNANGEYEFQKSQQSSYNQLDPNEVYPMSAYPRGYMLIVNIKNFDYRPHKTRIGSEKDVSKLIIVGRTFGFEIVEAHEVSEKEFRTFILEFCEDKKPKNSAIVFIMSHGKQPKIKPSSNGIEYYSAEVEILMRDNVTVSSEWIVDQFSTINCPALAGKPKIIMFTACRGETPDKGFSIETDGETLSTYPQLSDLLTVFPCLPGNSELEEKIHVFSWIYGRKLQFLWI</sequence>
<evidence type="ECO:0000313" key="3">
    <source>
        <dbReference type="EnsemblMetazoa" id="RPRC010762-PA"/>
    </source>
</evidence>
<dbReference type="GO" id="GO:0006508">
    <property type="term" value="P:proteolysis"/>
    <property type="evidence" value="ECO:0007669"/>
    <property type="project" value="InterPro"/>
</dbReference>
<protein>
    <submittedName>
        <fullName evidence="3">CASPASE_P20 domain-containing protein</fullName>
    </submittedName>
</protein>
<evidence type="ECO:0000313" key="4">
    <source>
        <dbReference type="Proteomes" id="UP000015103"/>
    </source>
</evidence>
<dbReference type="eggNOG" id="KOG3573">
    <property type="taxonomic scope" value="Eukaryota"/>
</dbReference>
<dbReference type="GO" id="GO:0097169">
    <property type="term" value="C:AIM2 inflammasome complex"/>
    <property type="evidence" value="ECO:0007669"/>
    <property type="project" value="TreeGrafter"/>
</dbReference>
<dbReference type="SMART" id="SM00115">
    <property type="entry name" value="CASc"/>
    <property type="match status" value="1"/>
</dbReference>
<dbReference type="HOGENOM" id="CLU_964154_0_0_1"/>
<dbReference type="Pfam" id="PF00656">
    <property type="entry name" value="Peptidase_C14"/>
    <property type="match status" value="1"/>
</dbReference>
<dbReference type="InterPro" id="IPR015917">
    <property type="entry name" value="Pept_C14A"/>
</dbReference>
<dbReference type="AlphaFoldDB" id="T1I393"/>
<evidence type="ECO:0000259" key="2">
    <source>
        <dbReference type="PROSITE" id="PS50208"/>
    </source>
</evidence>
<keyword evidence="4" id="KW-1185">Reference proteome</keyword>
<dbReference type="InterPro" id="IPR002398">
    <property type="entry name" value="Pept_C14"/>
</dbReference>
<dbReference type="InterPro" id="IPR029030">
    <property type="entry name" value="Caspase-like_dom_sf"/>
</dbReference>
<dbReference type="PANTHER" id="PTHR47901:SF3">
    <property type="entry name" value="CASPASE-1"/>
    <property type="match status" value="1"/>
</dbReference>
<organism evidence="3 4">
    <name type="scientific">Rhodnius prolixus</name>
    <name type="common">Triatomid bug</name>
    <dbReference type="NCBI Taxonomy" id="13249"/>
    <lineage>
        <taxon>Eukaryota</taxon>
        <taxon>Metazoa</taxon>
        <taxon>Ecdysozoa</taxon>
        <taxon>Arthropoda</taxon>
        <taxon>Hexapoda</taxon>
        <taxon>Insecta</taxon>
        <taxon>Pterygota</taxon>
        <taxon>Neoptera</taxon>
        <taxon>Paraneoptera</taxon>
        <taxon>Hemiptera</taxon>
        <taxon>Heteroptera</taxon>
        <taxon>Panheteroptera</taxon>
        <taxon>Cimicomorpha</taxon>
        <taxon>Reduviidae</taxon>
        <taxon>Triatominae</taxon>
        <taxon>Rhodnius</taxon>
    </lineage>
</organism>
<dbReference type="FunCoup" id="T1I393">
    <property type="interactions" value="95"/>
</dbReference>
<dbReference type="GO" id="GO:0004197">
    <property type="term" value="F:cysteine-type endopeptidase activity"/>
    <property type="evidence" value="ECO:0007669"/>
    <property type="project" value="InterPro"/>
</dbReference>
<dbReference type="Gene3D" id="1.10.533.10">
    <property type="entry name" value="Death Domain, Fas"/>
    <property type="match status" value="1"/>
</dbReference>
<dbReference type="PRINTS" id="PR00376">
    <property type="entry name" value="IL1BCENZYME"/>
</dbReference>